<proteinExistence type="predicted"/>
<dbReference type="OrthoDB" id="437922at2759"/>
<sequence length="656" mass="72110">AIKVDLEFKNPLKISISVSGVSLICQLSEKTDSVESEVSDQHATDKDGHLSTSGLQNDLELKKLKSSWETNSCNSSICQSEVDFSLGGCETTKVHLAVTPQLEGVLNIIGVRWKLSGSTVGYHNFDAILEKKRVKGKRRTRKSPSSNLKFTVIKSLPKLEGSIIHMPERAYAGELRRVVLELRNQSKYPVKNLKMKISHPRFLYPGRLEDIKAEFPSCLEKQIDCKLKDMHASSIQSSSNLLFSFPEDVTVHGESTFSWPLWLRAASPGSIPLYISIYYEMENVSNDMRYRTLRVHYNIEVLPSLDVSFQISPSPSRLSEFLVRMDIVNKTSSESFQLKQFSSVGCEWEISSLPPNGTACPSQLLIAGQALSSFFKLKKSNKSTCEPTTSSLSSHVGRSDVSLGPQAGVLFDISSTPLADFHHYERLHQVKSNEGGPSNVDFILIAQTQDSIEGSSGTVRLFCHHACHCSIASESPVSWRMDGPQALHHDFSSSFCEIGLCMTIHNSSDYIASVRIHTPGPQSSIGQLSDAAGIAQTPKSAGNQEGWYDASLVNDIKVTSDVMGTLSGKPSSLDSTAPYIWSASSSTKVEVGPMSSTKIPLQVSLFSPGTYNLSNYNLHWSLLLPSNKDGLVRDQVRQTSGTIQGHSYHLTVLQSP</sequence>
<dbReference type="Pfam" id="PF24544">
    <property type="entry name" value="Ig_TPPC8_2nd"/>
    <property type="match status" value="1"/>
</dbReference>
<dbReference type="Proteomes" id="UP000554482">
    <property type="component" value="Unassembled WGS sequence"/>
</dbReference>
<dbReference type="InterPro" id="IPR024420">
    <property type="entry name" value="TRAPP_III_complex_Trs85"/>
</dbReference>
<dbReference type="PANTHER" id="PTHR12975:SF6">
    <property type="entry name" value="TRAFFICKING PROTEIN PARTICLE COMPLEX SUBUNIT 8"/>
    <property type="match status" value="1"/>
</dbReference>
<gene>
    <name evidence="3" type="ORF">FRX31_009750</name>
</gene>
<reference evidence="3 4" key="1">
    <citation type="submission" date="2020-06" db="EMBL/GenBank/DDBJ databases">
        <title>Transcriptomic and genomic resources for Thalictrum thalictroides and T. hernandezii: Facilitating candidate gene discovery in an emerging model plant lineage.</title>
        <authorList>
            <person name="Arias T."/>
            <person name="Riano-Pachon D.M."/>
            <person name="Di Stilio V.S."/>
        </authorList>
    </citation>
    <scope>NUCLEOTIDE SEQUENCE [LARGE SCALE GENOMIC DNA]</scope>
    <source>
        <strain evidence="4">cv. WT478/WT964</strain>
        <tissue evidence="3">Leaves</tissue>
    </source>
</reference>
<dbReference type="PANTHER" id="PTHR12975">
    <property type="entry name" value="TRANSPORT PROTEIN TRAPP"/>
    <property type="match status" value="1"/>
</dbReference>
<evidence type="ECO:0000259" key="2">
    <source>
        <dbReference type="Pfam" id="PF24545"/>
    </source>
</evidence>
<dbReference type="InterPro" id="IPR058538">
    <property type="entry name" value="Ig_TPPC8_2nd"/>
</dbReference>
<comment type="caution">
    <text evidence="3">The sequence shown here is derived from an EMBL/GenBank/DDBJ whole genome shotgun (WGS) entry which is preliminary data.</text>
</comment>
<protein>
    <submittedName>
        <fullName evidence="3">Trafficking protein particle complex subunit</fullName>
    </submittedName>
</protein>
<dbReference type="AlphaFoldDB" id="A0A7J6WUE1"/>
<accession>A0A7J6WUE1</accession>
<dbReference type="EMBL" id="JABWDY010010440">
    <property type="protein sequence ID" value="KAF5200663.1"/>
    <property type="molecule type" value="Genomic_DNA"/>
</dbReference>
<name>A0A7J6WUE1_THATH</name>
<dbReference type="GO" id="GO:1990072">
    <property type="term" value="C:TRAPPIII protein complex"/>
    <property type="evidence" value="ECO:0007669"/>
    <property type="project" value="TreeGrafter"/>
</dbReference>
<organism evidence="3 4">
    <name type="scientific">Thalictrum thalictroides</name>
    <name type="common">Rue-anemone</name>
    <name type="synonym">Anemone thalictroides</name>
    <dbReference type="NCBI Taxonomy" id="46969"/>
    <lineage>
        <taxon>Eukaryota</taxon>
        <taxon>Viridiplantae</taxon>
        <taxon>Streptophyta</taxon>
        <taxon>Embryophyta</taxon>
        <taxon>Tracheophyta</taxon>
        <taxon>Spermatophyta</taxon>
        <taxon>Magnoliopsida</taxon>
        <taxon>Ranunculales</taxon>
        <taxon>Ranunculaceae</taxon>
        <taxon>Thalictroideae</taxon>
        <taxon>Thalictrum</taxon>
    </lineage>
</organism>
<dbReference type="Pfam" id="PF24545">
    <property type="entry name" value="Ig_TPPC8_1st"/>
    <property type="match status" value="1"/>
</dbReference>
<evidence type="ECO:0000259" key="1">
    <source>
        <dbReference type="Pfam" id="PF24544"/>
    </source>
</evidence>
<feature type="domain" description="TPPC8 second Ig-like" evidence="1">
    <location>
        <begin position="173"/>
        <end position="293"/>
    </location>
</feature>
<dbReference type="InterPro" id="IPR058541">
    <property type="entry name" value="Ig_TPPC8_1st"/>
</dbReference>
<evidence type="ECO:0000313" key="3">
    <source>
        <dbReference type="EMBL" id="KAF5200663.1"/>
    </source>
</evidence>
<evidence type="ECO:0000313" key="4">
    <source>
        <dbReference type="Proteomes" id="UP000554482"/>
    </source>
</evidence>
<keyword evidence="4" id="KW-1185">Reference proteome</keyword>
<feature type="domain" description="TPPC8 first Ig-like" evidence="2">
    <location>
        <begin position="2"/>
        <end position="123"/>
    </location>
</feature>
<feature type="non-terminal residue" evidence="3">
    <location>
        <position position="656"/>
    </location>
</feature>